<dbReference type="Proteomes" id="UP000014760">
    <property type="component" value="Unassembled WGS sequence"/>
</dbReference>
<dbReference type="EnsemblMetazoa" id="CapteT201823">
    <property type="protein sequence ID" value="CapteP201823"/>
    <property type="gene ID" value="CapteG201823"/>
</dbReference>
<name>R7UCP8_CAPTE</name>
<evidence type="ECO:0000313" key="1">
    <source>
        <dbReference type="EMBL" id="ELU01563.1"/>
    </source>
</evidence>
<proteinExistence type="predicted"/>
<reference evidence="1 3" key="2">
    <citation type="journal article" date="2013" name="Nature">
        <title>Insights into bilaterian evolution from three spiralian genomes.</title>
        <authorList>
            <person name="Simakov O."/>
            <person name="Marletaz F."/>
            <person name="Cho S.J."/>
            <person name="Edsinger-Gonzales E."/>
            <person name="Havlak P."/>
            <person name="Hellsten U."/>
            <person name="Kuo D.H."/>
            <person name="Larsson T."/>
            <person name="Lv J."/>
            <person name="Arendt D."/>
            <person name="Savage R."/>
            <person name="Osoegawa K."/>
            <person name="de Jong P."/>
            <person name="Grimwood J."/>
            <person name="Chapman J.A."/>
            <person name="Shapiro H."/>
            <person name="Aerts A."/>
            <person name="Otillar R.P."/>
            <person name="Terry A.Y."/>
            <person name="Boore J.L."/>
            <person name="Grigoriev I.V."/>
            <person name="Lindberg D.R."/>
            <person name="Seaver E.C."/>
            <person name="Weisblat D.A."/>
            <person name="Putnam N.H."/>
            <person name="Rokhsar D.S."/>
        </authorList>
    </citation>
    <scope>NUCLEOTIDE SEQUENCE</scope>
    <source>
        <strain evidence="1 3">I ESC-2004</strain>
    </source>
</reference>
<protein>
    <submittedName>
        <fullName evidence="1 2">Uncharacterized protein</fullName>
    </submittedName>
</protein>
<organism evidence="1">
    <name type="scientific">Capitella teleta</name>
    <name type="common">Polychaete worm</name>
    <dbReference type="NCBI Taxonomy" id="283909"/>
    <lineage>
        <taxon>Eukaryota</taxon>
        <taxon>Metazoa</taxon>
        <taxon>Spiralia</taxon>
        <taxon>Lophotrochozoa</taxon>
        <taxon>Annelida</taxon>
        <taxon>Polychaeta</taxon>
        <taxon>Sedentaria</taxon>
        <taxon>Scolecida</taxon>
        <taxon>Capitellidae</taxon>
        <taxon>Capitella</taxon>
    </lineage>
</organism>
<gene>
    <name evidence="1" type="ORF">CAPTEDRAFT_201823</name>
</gene>
<keyword evidence="3" id="KW-1185">Reference proteome</keyword>
<dbReference type="HOGENOM" id="CLU_1769835_0_0_1"/>
<sequence>MARLRLSPLLFGVALSGLVILANVLSGRLAGIPSKRDILAGELHSADCRPFCTSTSANDDEIGRIAVDLQTQDIAYQRRLGTVTIFNDEEDWADEGEEGLKMQTAAGMLKIFAERLKIEDAEGLFMKTTPRPPIDKNSILKAENQNN</sequence>
<accession>R7UCP8</accession>
<dbReference type="EMBL" id="KB304960">
    <property type="protein sequence ID" value="ELU01563.1"/>
    <property type="molecule type" value="Genomic_DNA"/>
</dbReference>
<reference evidence="3" key="1">
    <citation type="submission" date="2012-12" db="EMBL/GenBank/DDBJ databases">
        <authorList>
            <person name="Hellsten U."/>
            <person name="Grimwood J."/>
            <person name="Chapman J.A."/>
            <person name="Shapiro H."/>
            <person name="Aerts A."/>
            <person name="Otillar R.P."/>
            <person name="Terry A.Y."/>
            <person name="Boore J.L."/>
            <person name="Simakov O."/>
            <person name="Marletaz F."/>
            <person name="Cho S.-J."/>
            <person name="Edsinger-Gonzales E."/>
            <person name="Havlak P."/>
            <person name="Kuo D.-H."/>
            <person name="Larsson T."/>
            <person name="Lv J."/>
            <person name="Arendt D."/>
            <person name="Savage R."/>
            <person name="Osoegawa K."/>
            <person name="de Jong P."/>
            <person name="Lindberg D.R."/>
            <person name="Seaver E.C."/>
            <person name="Weisblat D.A."/>
            <person name="Putnam N.H."/>
            <person name="Grigoriev I.V."/>
            <person name="Rokhsar D.S."/>
        </authorList>
    </citation>
    <scope>NUCLEOTIDE SEQUENCE</scope>
    <source>
        <strain evidence="3">I ESC-2004</strain>
    </source>
</reference>
<reference evidence="2" key="3">
    <citation type="submission" date="2015-06" db="UniProtKB">
        <authorList>
            <consortium name="EnsemblMetazoa"/>
        </authorList>
    </citation>
    <scope>IDENTIFICATION</scope>
</reference>
<dbReference type="EMBL" id="AMQN01009224">
    <property type="status" value="NOT_ANNOTATED_CDS"/>
    <property type="molecule type" value="Genomic_DNA"/>
</dbReference>
<evidence type="ECO:0000313" key="2">
    <source>
        <dbReference type="EnsemblMetazoa" id="CapteP201823"/>
    </source>
</evidence>
<evidence type="ECO:0000313" key="3">
    <source>
        <dbReference type="Proteomes" id="UP000014760"/>
    </source>
</evidence>
<dbReference type="AlphaFoldDB" id="R7UCP8"/>